<name>A0A6C0LBH6_9ZZZZ</name>
<proteinExistence type="predicted"/>
<reference evidence="1" key="1">
    <citation type="journal article" date="2020" name="Nature">
        <title>Giant virus diversity and host interactions through global metagenomics.</title>
        <authorList>
            <person name="Schulz F."/>
            <person name="Roux S."/>
            <person name="Paez-Espino D."/>
            <person name="Jungbluth S."/>
            <person name="Walsh D.A."/>
            <person name="Denef V.J."/>
            <person name="McMahon K.D."/>
            <person name="Konstantinidis K.T."/>
            <person name="Eloe-Fadrosh E.A."/>
            <person name="Kyrpides N.C."/>
            <person name="Woyke T."/>
        </authorList>
    </citation>
    <scope>NUCLEOTIDE SEQUENCE</scope>
    <source>
        <strain evidence="1">GVMAG-M-3300027759-42</strain>
    </source>
</reference>
<sequence length="166" mass="19154">MADLNIQDRLNLKKLIDESDCENNTENIRKLKHSTLIRDDVRKIDTLRMANVGMPAEEFSQLCQSECPFLFNNYTDIFNKMVSNELDLTIMTKLLTVLKLIEDNKVDQHEGSVMVGKILKELYIDSAVKRAENIDKLHEADKIPPVESKKISWAQFKIGREPTFTI</sequence>
<protein>
    <submittedName>
        <fullName evidence="1">Uncharacterized protein</fullName>
    </submittedName>
</protein>
<organism evidence="1">
    <name type="scientific">viral metagenome</name>
    <dbReference type="NCBI Taxonomy" id="1070528"/>
    <lineage>
        <taxon>unclassified sequences</taxon>
        <taxon>metagenomes</taxon>
        <taxon>organismal metagenomes</taxon>
    </lineage>
</organism>
<dbReference type="AlphaFoldDB" id="A0A6C0LBH6"/>
<accession>A0A6C0LBH6</accession>
<dbReference type="EMBL" id="MN740443">
    <property type="protein sequence ID" value="QHU26612.1"/>
    <property type="molecule type" value="Genomic_DNA"/>
</dbReference>
<evidence type="ECO:0000313" key="1">
    <source>
        <dbReference type="EMBL" id="QHU26612.1"/>
    </source>
</evidence>